<dbReference type="PANTHER" id="PTHR41248:SF1">
    <property type="entry name" value="NORD PROTEIN"/>
    <property type="match status" value="1"/>
</dbReference>
<feature type="compositionally biased region" description="Acidic residues" evidence="1">
    <location>
        <begin position="202"/>
        <end position="211"/>
    </location>
</feature>
<reference evidence="3" key="1">
    <citation type="submission" date="2014-12" db="EMBL/GenBank/DDBJ databases">
        <authorList>
            <person name="Hall J."/>
        </authorList>
    </citation>
    <scope>NUCLEOTIDE SEQUENCE [LARGE SCALE GENOMIC DNA]</scope>
    <source>
        <strain evidence="3">SBW25</strain>
        <plasmid evidence="3">pQBR55</plasmid>
    </source>
</reference>
<evidence type="ECO:0000313" key="3">
    <source>
        <dbReference type="EMBL" id="CEK42529.1"/>
    </source>
</evidence>
<gene>
    <name evidence="3" type="ORF">PQBR55_0150</name>
</gene>
<organism evidence="3">
    <name type="scientific">Pseudomonas fluorescens (strain SBW25)</name>
    <dbReference type="NCBI Taxonomy" id="216595"/>
    <lineage>
        <taxon>Bacteria</taxon>
        <taxon>Pseudomonadati</taxon>
        <taxon>Pseudomonadota</taxon>
        <taxon>Gammaproteobacteria</taxon>
        <taxon>Pseudomonadales</taxon>
        <taxon>Pseudomonadaceae</taxon>
        <taxon>Pseudomonas</taxon>
    </lineage>
</organism>
<dbReference type="EMBL" id="LN713927">
    <property type="protein sequence ID" value="CEK42529.1"/>
    <property type="molecule type" value="Genomic_DNA"/>
</dbReference>
<sequence>MKTLTSAMPIVARALADNLGVKLRFGSDIASTDGKVINLPNIDPDDVKGAEIAYGYLAHEASHVKHTDFSLAVFGDAEPSPIEARMTNLVEDLRIEQLMMNEYPGSRRDLDALAVHLFRGTDIRQNTHPAAILLNGLLLNGCARYLRQPIREEADQALVAMVEVLGKGKTTKVMGVLGASVAGLSSTAESFGLAKKLLSVLEEEPDQDEQDTSGNSEKPDDQSGGNAEPKPSADPGSSSEPSNDQGDDGGDSSTTSQQQATDDPQAGDISSYDDKLIQQILNATDADLQGVISDKGQAASELLRSHADYSQSTPADLHEVAARQSDFSDQIADKAFESSMGLRAVLNGLMQGVRNTRPSLRRTGRSPDSTRIARLMVGDSRIFRHKDPIVKTNAALQVLLDNSPSMQSTIRQATVAVASLLQAMDGLPGVNPAGYRFPVTINGRLGIAPILKHGEMFQKARRDGRFAVSVEGSTPLAQALWTVSSLLIRQREDRKILIVVTDGEPDDVKSATDIIERCRNSGVEVLGIAMGTQSSNLRVLFGINYRYISGVSDLRQALFELVQNILIAKVA</sequence>
<reference evidence="3" key="2">
    <citation type="submission" date="2015-06" db="EMBL/GenBank/DDBJ databases">
        <title>Environmentally co-occuring mercury resistance plasmids are genetically and phenotypically diverse and confer variable context-dependent fitness effects.</title>
        <authorList>
            <person name="Hall J.P.J."/>
            <person name="Harrison E."/>
            <person name="Lilley A.K."/>
            <person name="Paterson S."/>
            <person name="Spiers A.J."/>
            <person name="Brockhurst M.A."/>
        </authorList>
    </citation>
    <scope>NUCLEOTIDE SEQUENCE [LARGE SCALE GENOMIC DNA]</scope>
    <source>
        <strain evidence="3">SBW25</strain>
        <plasmid evidence="3">pQBR55</plasmid>
    </source>
</reference>
<feature type="domain" description="VWFA" evidence="2">
    <location>
        <begin position="395"/>
        <end position="565"/>
    </location>
</feature>
<dbReference type="Pfam" id="PF00092">
    <property type="entry name" value="VWA"/>
    <property type="match status" value="1"/>
</dbReference>
<dbReference type="SMART" id="SM00327">
    <property type="entry name" value="VWA"/>
    <property type="match status" value="1"/>
</dbReference>
<feature type="region of interest" description="Disordered" evidence="1">
    <location>
        <begin position="202"/>
        <end position="270"/>
    </location>
</feature>
<dbReference type="Gene3D" id="3.40.50.410">
    <property type="entry name" value="von Willebrand factor, type A domain"/>
    <property type="match status" value="1"/>
</dbReference>
<dbReference type="Pfam" id="PF06213">
    <property type="entry name" value="CobT"/>
    <property type="match status" value="1"/>
</dbReference>
<dbReference type="GO" id="GO:0009236">
    <property type="term" value="P:cobalamin biosynthetic process"/>
    <property type="evidence" value="ECO:0007669"/>
    <property type="project" value="InterPro"/>
</dbReference>
<dbReference type="InterPro" id="IPR051928">
    <property type="entry name" value="NorD/CobT"/>
</dbReference>
<protein>
    <recommendedName>
        <fullName evidence="2">VWFA domain-containing protein</fullName>
    </recommendedName>
</protein>
<accession>A0A0G4E5V2</accession>
<evidence type="ECO:0000256" key="1">
    <source>
        <dbReference type="SAM" id="MobiDB-lite"/>
    </source>
</evidence>
<feature type="compositionally biased region" description="Low complexity" evidence="1">
    <location>
        <begin position="251"/>
        <end position="263"/>
    </location>
</feature>
<dbReference type="InterPro" id="IPR036465">
    <property type="entry name" value="vWFA_dom_sf"/>
</dbReference>
<dbReference type="AlphaFoldDB" id="A0A0G4E5V2"/>
<dbReference type="PROSITE" id="PS50234">
    <property type="entry name" value="VWFA"/>
    <property type="match status" value="1"/>
</dbReference>
<geneLocation type="plasmid" evidence="3">
    <name>pQBR55</name>
</geneLocation>
<dbReference type="SUPFAM" id="SSF53300">
    <property type="entry name" value="vWA-like"/>
    <property type="match status" value="1"/>
</dbReference>
<dbReference type="InterPro" id="IPR002035">
    <property type="entry name" value="VWF_A"/>
</dbReference>
<proteinExistence type="predicted"/>
<evidence type="ECO:0000259" key="2">
    <source>
        <dbReference type="PROSITE" id="PS50234"/>
    </source>
</evidence>
<dbReference type="PANTHER" id="PTHR41248">
    <property type="entry name" value="NORD PROTEIN"/>
    <property type="match status" value="1"/>
</dbReference>
<dbReference type="InterPro" id="IPR006538">
    <property type="entry name" value="CobT"/>
</dbReference>
<keyword evidence="3" id="KW-0614">Plasmid</keyword>
<dbReference type="RefSeq" id="WP_176456083.1">
    <property type="nucleotide sequence ID" value="NZ_LN713927.1"/>
</dbReference>
<name>A0A0G4E5V2_PSEFS</name>